<dbReference type="EMBL" id="KZ857431">
    <property type="protein sequence ID" value="RDX46024.1"/>
    <property type="molecule type" value="Genomic_DNA"/>
</dbReference>
<keyword evidence="3" id="KW-1185">Reference proteome</keyword>
<dbReference type="AlphaFoldDB" id="A0A371D0F8"/>
<evidence type="ECO:0000313" key="2">
    <source>
        <dbReference type="EMBL" id="RDX46024.1"/>
    </source>
</evidence>
<dbReference type="InterPro" id="IPR011333">
    <property type="entry name" value="SKP1/BTB/POZ_sf"/>
</dbReference>
<proteinExistence type="predicted"/>
<protein>
    <recommendedName>
        <fullName evidence="1">BTB domain-containing protein</fullName>
    </recommendedName>
</protein>
<dbReference type="Gene3D" id="3.30.710.10">
    <property type="entry name" value="Potassium Channel Kv1.1, Chain A"/>
    <property type="match status" value="1"/>
</dbReference>
<dbReference type="STRING" id="139420.A0A371D0F8"/>
<reference evidence="2 3" key="1">
    <citation type="journal article" date="2018" name="Biotechnol. Biofuels">
        <title>Integrative visual omics of the white-rot fungus Polyporus brumalis exposes the biotechnological potential of its oxidative enzymes for delignifying raw plant biomass.</title>
        <authorList>
            <person name="Miyauchi S."/>
            <person name="Rancon A."/>
            <person name="Drula E."/>
            <person name="Hage H."/>
            <person name="Chaduli D."/>
            <person name="Favel A."/>
            <person name="Grisel S."/>
            <person name="Henrissat B."/>
            <person name="Herpoel-Gimbert I."/>
            <person name="Ruiz-Duenas F.J."/>
            <person name="Chevret D."/>
            <person name="Hainaut M."/>
            <person name="Lin J."/>
            <person name="Wang M."/>
            <person name="Pangilinan J."/>
            <person name="Lipzen A."/>
            <person name="Lesage-Meessen L."/>
            <person name="Navarro D."/>
            <person name="Riley R."/>
            <person name="Grigoriev I.V."/>
            <person name="Zhou S."/>
            <person name="Raouche S."/>
            <person name="Rosso M.N."/>
        </authorList>
    </citation>
    <scope>NUCLEOTIDE SEQUENCE [LARGE SCALE GENOMIC DNA]</scope>
    <source>
        <strain evidence="2 3">BRFM 1820</strain>
    </source>
</reference>
<accession>A0A371D0F8</accession>
<name>A0A371D0F8_9APHY</name>
<gene>
    <name evidence="2" type="ORF">OH76DRAFT_905946</name>
</gene>
<organism evidence="2 3">
    <name type="scientific">Lentinus brumalis</name>
    <dbReference type="NCBI Taxonomy" id="2498619"/>
    <lineage>
        <taxon>Eukaryota</taxon>
        <taxon>Fungi</taxon>
        <taxon>Dikarya</taxon>
        <taxon>Basidiomycota</taxon>
        <taxon>Agaricomycotina</taxon>
        <taxon>Agaricomycetes</taxon>
        <taxon>Polyporales</taxon>
        <taxon>Polyporaceae</taxon>
        <taxon>Lentinus</taxon>
    </lineage>
</organism>
<dbReference type="Proteomes" id="UP000256964">
    <property type="component" value="Unassembled WGS sequence"/>
</dbReference>
<evidence type="ECO:0000259" key="1">
    <source>
        <dbReference type="SMART" id="SM00225"/>
    </source>
</evidence>
<dbReference type="OrthoDB" id="2743342at2759"/>
<dbReference type="SMART" id="SM00225">
    <property type="entry name" value="BTB"/>
    <property type="match status" value="1"/>
</dbReference>
<evidence type="ECO:0000313" key="3">
    <source>
        <dbReference type="Proteomes" id="UP000256964"/>
    </source>
</evidence>
<feature type="domain" description="BTB" evidence="1">
    <location>
        <begin position="40"/>
        <end position="148"/>
    </location>
</feature>
<dbReference type="SUPFAM" id="SSF54695">
    <property type="entry name" value="POZ domain"/>
    <property type="match status" value="1"/>
</dbReference>
<sequence length="301" mass="34346">MSEVPRKRPCYQEDDTSGSRSFVPLAATRTRDADYWFEDGNIILVAEEVEFRVYAAPLMRCSPVFRDMLSLPQPQADRDVYPSFPVVRLFDHPTDIRRLLGSIIFGNDLRFVKDRPDFQVLSSLIRMGHKYQIDHAVEGALAYLQHYCSYPSPSQLTDLQAVVAAPPNFSALDHIGVVNIARLTHTPELRLLGLAHCCTLNPKALVRGLKREDGTREKLSPEDLTIVLLVRAELIKDDSLDVLCIRDGAEDCEYAEECRWMLMRFLAYHIGTQEQQSSSACWRQAWSSQLQEFEMLPSDRP</sequence>
<dbReference type="InterPro" id="IPR000210">
    <property type="entry name" value="BTB/POZ_dom"/>
</dbReference>